<gene>
    <name evidence="1" type="ORF">V7S43_011968</name>
</gene>
<accession>A0ABD3FBD8</accession>
<dbReference type="Proteomes" id="UP001632037">
    <property type="component" value="Unassembled WGS sequence"/>
</dbReference>
<evidence type="ECO:0000313" key="2">
    <source>
        <dbReference type="Proteomes" id="UP001632037"/>
    </source>
</evidence>
<name>A0ABD3FBD8_9STRA</name>
<protein>
    <submittedName>
        <fullName evidence="1">Uncharacterized protein</fullName>
    </submittedName>
</protein>
<keyword evidence="2" id="KW-1185">Reference proteome</keyword>
<dbReference type="EMBL" id="JBIMZQ010000029">
    <property type="protein sequence ID" value="KAL3663026.1"/>
    <property type="molecule type" value="Genomic_DNA"/>
</dbReference>
<organism evidence="1 2">
    <name type="scientific">Phytophthora oleae</name>
    <dbReference type="NCBI Taxonomy" id="2107226"/>
    <lineage>
        <taxon>Eukaryota</taxon>
        <taxon>Sar</taxon>
        <taxon>Stramenopiles</taxon>
        <taxon>Oomycota</taxon>
        <taxon>Peronosporomycetes</taxon>
        <taxon>Peronosporales</taxon>
        <taxon>Peronosporaceae</taxon>
        <taxon>Phytophthora</taxon>
    </lineage>
</organism>
<reference evidence="1 2" key="1">
    <citation type="submission" date="2024-09" db="EMBL/GenBank/DDBJ databases">
        <title>Genome sequencing and assembly of Phytophthora oleae, isolate VK10A, causative agent of rot of olive drupes.</title>
        <authorList>
            <person name="Conti Taguali S."/>
            <person name="Riolo M."/>
            <person name="La Spada F."/>
            <person name="Cacciola S.O."/>
            <person name="Dionisio G."/>
        </authorList>
    </citation>
    <scope>NUCLEOTIDE SEQUENCE [LARGE SCALE GENOMIC DNA]</scope>
    <source>
        <strain evidence="1 2">VK10A</strain>
    </source>
</reference>
<dbReference type="AlphaFoldDB" id="A0ABD3FBD8"/>
<sequence>MVRRATLQVNGYLFVLPEHVDGIAEYPFYALVTSLTADRVTIRSVGLDDPVTCDLDIATARSLTVSKAEGSRTRQRYLHRQAAWTESAARFWHGQVIGMEGRFDRLQFADRVVLVDPSRLTPVAPVVALLLVNVLLHASMTRDGLTTMQSTILDRILDGSATSPASNAISTILDGLVEPADMPDAQSVRQWIDPRTVETCRLCLQHAVEYAFVVDGDQSAPTSLRLSVGPSFCRATLHLDHGNRLDTHRARAS</sequence>
<comment type="caution">
    <text evidence="1">The sequence shown here is derived from an EMBL/GenBank/DDBJ whole genome shotgun (WGS) entry which is preliminary data.</text>
</comment>
<evidence type="ECO:0000313" key="1">
    <source>
        <dbReference type="EMBL" id="KAL3663026.1"/>
    </source>
</evidence>
<proteinExistence type="predicted"/>